<evidence type="ECO:0000313" key="1">
    <source>
        <dbReference type="EMBL" id="MBB5073170.1"/>
    </source>
</evidence>
<accession>A0A840NMR8</accession>
<keyword evidence="2" id="KW-1185">Reference proteome</keyword>
<dbReference type="EMBL" id="JACHIM010000001">
    <property type="protein sequence ID" value="MBB5073170.1"/>
    <property type="molecule type" value="Genomic_DNA"/>
</dbReference>
<evidence type="ECO:0000313" key="2">
    <source>
        <dbReference type="Proteomes" id="UP000561417"/>
    </source>
</evidence>
<organism evidence="1 2">
    <name type="scientific">Bartonella callosciuri</name>
    <dbReference type="NCBI Taxonomy" id="686223"/>
    <lineage>
        <taxon>Bacteria</taxon>
        <taxon>Pseudomonadati</taxon>
        <taxon>Pseudomonadota</taxon>
        <taxon>Alphaproteobacteria</taxon>
        <taxon>Hyphomicrobiales</taxon>
        <taxon>Bartonellaceae</taxon>
        <taxon>Bartonella</taxon>
    </lineage>
</organism>
<reference evidence="1 2" key="1">
    <citation type="submission" date="2020-08" db="EMBL/GenBank/DDBJ databases">
        <title>Genomic Encyclopedia of Type Strains, Phase IV (KMG-IV): sequencing the most valuable type-strain genomes for metagenomic binning, comparative biology and taxonomic classification.</title>
        <authorList>
            <person name="Goeker M."/>
        </authorList>
    </citation>
    <scope>NUCLEOTIDE SEQUENCE [LARGE SCALE GENOMIC DNA]</scope>
    <source>
        <strain evidence="1 2">DSM 28538</strain>
    </source>
</reference>
<dbReference type="Proteomes" id="UP000561417">
    <property type="component" value="Unassembled WGS sequence"/>
</dbReference>
<gene>
    <name evidence="1" type="ORF">HNQ69_000274</name>
</gene>
<name>A0A840NMR8_9HYPH</name>
<comment type="caution">
    <text evidence="1">The sequence shown here is derived from an EMBL/GenBank/DDBJ whole genome shotgun (WGS) entry which is preliminary data.</text>
</comment>
<proteinExistence type="predicted"/>
<protein>
    <submittedName>
        <fullName evidence="1">Uncharacterized protein</fullName>
    </submittedName>
</protein>
<dbReference type="AlphaFoldDB" id="A0A840NMR8"/>
<sequence>MAILSALLKHDVMLACDLARLANVRKKRGQMAKKYFLRNAAQWDALRL</sequence>